<keyword evidence="5" id="KW-0648">Protein biosynthesis</keyword>
<reference evidence="10" key="1">
    <citation type="journal article" date="2014" name="Front. Microbiol.">
        <title>High frequency of phylogenetically diverse reductive dehalogenase-homologous genes in deep subseafloor sedimentary metagenomes.</title>
        <authorList>
            <person name="Kawai M."/>
            <person name="Futagami T."/>
            <person name="Toyoda A."/>
            <person name="Takaki Y."/>
            <person name="Nishi S."/>
            <person name="Hori S."/>
            <person name="Arai W."/>
            <person name="Tsubouchi T."/>
            <person name="Morono Y."/>
            <person name="Uchiyama I."/>
            <person name="Ito T."/>
            <person name="Fujiyama A."/>
            <person name="Inagaki F."/>
            <person name="Takami H."/>
        </authorList>
    </citation>
    <scope>NUCLEOTIDE SEQUENCE</scope>
    <source>
        <strain evidence="10">Expedition CK06-06</strain>
    </source>
</reference>
<evidence type="ECO:0000313" key="10">
    <source>
        <dbReference type="EMBL" id="GAG88838.1"/>
    </source>
</evidence>
<feature type="domain" description="Glutamyl/glutaminyl-tRNA synthetase class Ib catalytic" evidence="9">
    <location>
        <begin position="12"/>
        <end position="320"/>
    </location>
</feature>
<dbReference type="EC" id="6.1.1.18" evidence="1"/>
<evidence type="ECO:0000256" key="4">
    <source>
        <dbReference type="ARBA" id="ARBA00022840"/>
    </source>
</evidence>
<evidence type="ECO:0000256" key="2">
    <source>
        <dbReference type="ARBA" id="ARBA00022598"/>
    </source>
</evidence>
<dbReference type="Pfam" id="PF00749">
    <property type="entry name" value="tRNA-synt_1c"/>
    <property type="match status" value="1"/>
</dbReference>
<dbReference type="GO" id="GO:0006425">
    <property type="term" value="P:glutaminyl-tRNA aminoacylation"/>
    <property type="evidence" value="ECO:0007669"/>
    <property type="project" value="InterPro"/>
</dbReference>
<keyword evidence="3" id="KW-0547">Nucleotide-binding</keyword>
<dbReference type="InterPro" id="IPR050132">
    <property type="entry name" value="Gln/Glu-tRNA_Ligase"/>
</dbReference>
<feature type="compositionally biased region" description="Basic and acidic residues" evidence="8">
    <location>
        <begin position="1"/>
        <end position="12"/>
    </location>
</feature>
<keyword evidence="4" id="KW-0067">ATP-binding</keyword>
<evidence type="ECO:0000256" key="5">
    <source>
        <dbReference type="ARBA" id="ARBA00022917"/>
    </source>
</evidence>
<dbReference type="NCBIfam" id="TIGR00440">
    <property type="entry name" value="glnS"/>
    <property type="match status" value="1"/>
</dbReference>
<comment type="caution">
    <text evidence="10">The sequence shown here is derived from an EMBL/GenBank/DDBJ whole genome shotgun (WGS) entry which is preliminary data.</text>
</comment>
<evidence type="ECO:0000256" key="1">
    <source>
        <dbReference type="ARBA" id="ARBA00012836"/>
    </source>
</evidence>
<evidence type="ECO:0000256" key="7">
    <source>
        <dbReference type="ARBA" id="ARBA00048270"/>
    </source>
</evidence>
<accession>X1BXD0</accession>
<feature type="non-terminal residue" evidence="10">
    <location>
        <position position="1"/>
    </location>
</feature>
<protein>
    <recommendedName>
        <fullName evidence="1">glutamine--tRNA ligase</fullName>
        <ecNumber evidence="1">6.1.1.18</ecNumber>
    </recommendedName>
</protein>
<feature type="region of interest" description="Disordered" evidence="8">
    <location>
        <begin position="1"/>
        <end position="20"/>
    </location>
</feature>
<gene>
    <name evidence="10" type="ORF">S01H4_22695</name>
</gene>
<dbReference type="GO" id="GO:0004819">
    <property type="term" value="F:glutamine-tRNA ligase activity"/>
    <property type="evidence" value="ECO:0007669"/>
    <property type="project" value="UniProtKB-EC"/>
</dbReference>
<keyword evidence="2" id="KW-0436">Ligase</keyword>
<name>X1BXD0_9ZZZZ</name>
<dbReference type="InterPro" id="IPR001412">
    <property type="entry name" value="aa-tRNA-synth_I_CS"/>
</dbReference>
<sequence length="331" mass="39148">KDLKTKKNDSRVHTRFPPEPNGHLHVGHAKSICLNFGIAEEYNGKCNLRFDDTNPIKEGDEYVKSIIDDVGWLGFDWEDRIYYASDYFSEMYNYAIVLIKSGKAYVDDQNANEISYNRGTVNKSGKNSPYRDRSIEENLEFFELMKKGYFKDGEKVLRAKIDMSHPNMNMRDPVMYRILHAYHHRTKDEWCIYPMYDWAHGLEDSIEKITHSICTLEFENHRPLYDWFLKELKIFRPQQIEFARLNLTYTVMSKRMLLELVNKNYVNGWDDPRLPTIKGMKRRGYSPASIRDFCRRIGVAKVNSNIPIDFLEHCVRENLNKTVPRFMGVLR</sequence>
<feature type="non-terminal residue" evidence="10">
    <location>
        <position position="331"/>
    </location>
</feature>
<dbReference type="PRINTS" id="PR00987">
    <property type="entry name" value="TRNASYNTHGLU"/>
</dbReference>
<dbReference type="GO" id="GO:0005524">
    <property type="term" value="F:ATP binding"/>
    <property type="evidence" value="ECO:0007669"/>
    <property type="project" value="UniProtKB-KW"/>
</dbReference>
<keyword evidence="6" id="KW-0030">Aminoacyl-tRNA synthetase</keyword>
<evidence type="ECO:0000259" key="9">
    <source>
        <dbReference type="Pfam" id="PF00749"/>
    </source>
</evidence>
<dbReference type="FunFam" id="3.40.50.620:FF:000037">
    <property type="entry name" value="Glutamine--tRNA ligase cytoplasmic"/>
    <property type="match status" value="1"/>
</dbReference>
<dbReference type="PROSITE" id="PS00178">
    <property type="entry name" value="AA_TRNA_LIGASE_I"/>
    <property type="match status" value="1"/>
</dbReference>
<comment type="catalytic activity">
    <reaction evidence="7">
        <text>tRNA(Gln) + L-glutamine + ATP = L-glutaminyl-tRNA(Gln) + AMP + diphosphate</text>
        <dbReference type="Rhea" id="RHEA:20121"/>
        <dbReference type="Rhea" id="RHEA-COMP:9662"/>
        <dbReference type="Rhea" id="RHEA-COMP:9681"/>
        <dbReference type="ChEBI" id="CHEBI:30616"/>
        <dbReference type="ChEBI" id="CHEBI:33019"/>
        <dbReference type="ChEBI" id="CHEBI:58359"/>
        <dbReference type="ChEBI" id="CHEBI:78442"/>
        <dbReference type="ChEBI" id="CHEBI:78521"/>
        <dbReference type="ChEBI" id="CHEBI:456215"/>
        <dbReference type="EC" id="6.1.1.18"/>
    </reaction>
</comment>
<dbReference type="InterPro" id="IPR020058">
    <property type="entry name" value="Glu/Gln-tRNA-synth_Ib_cat-dom"/>
</dbReference>
<dbReference type="InterPro" id="IPR004514">
    <property type="entry name" value="Gln-tRNA-synth"/>
</dbReference>
<evidence type="ECO:0000256" key="3">
    <source>
        <dbReference type="ARBA" id="ARBA00022741"/>
    </source>
</evidence>
<dbReference type="PANTHER" id="PTHR43097">
    <property type="entry name" value="GLUTAMINE-TRNA LIGASE"/>
    <property type="match status" value="1"/>
</dbReference>
<dbReference type="PANTHER" id="PTHR43097:SF5">
    <property type="entry name" value="GLUTAMATE--TRNA LIGASE"/>
    <property type="match status" value="1"/>
</dbReference>
<organism evidence="10">
    <name type="scientific">marine sediment metagenome</name>
    <dbReference type="NCBI Taxonomy" id="412755"/>
    <lineage>
        <taxon>unclassified sequences</taxon>
        <taxon>metagenomes</taxon>
        <taxon>ecological metagenomes</taxon>
    </lineage>
</organism>
<dbReference type="GO" id="GO:0005829">
    <property type="term" value="C:cytosol"/>
    <property type="evidence" value="ECO:0007669"/>
    <property type="project" value="TreeGrafter"/>
</dbReference>
<dbReference type="SUPFAM" id="SSF52374">
    <property type="entry name" value="Nucleotidylyl transferase"/>
    <property type="match status" value="1"/>
</dbReference>
<dbReference type="AlphaFoldDB" id="X1BXD0"/>
<dbReference type="EMBL" id="BART01010439">
    <property type="protein sequence ID" value="GAG88838.1"/>
    <property type="molecule type" value="Genomic_DNA"/>
</dbReference>
<evidence type="ECO:0000256" key="6">
    <source>
        <dbReference type="ARBA" id="ARBA00023146"/>
    </source>
</evidence>
<dbReference type="Gene3D" id="3.40.50.620">
    <property type="entry name" value="HUPs"/>
    <property type="match status" value="1"/>
</dbReference>
<dbReference type="InterPro" id="IPR000924">
    <property type="entry name" value="Glu/Gln-tRNA-synth"/>
</dbReference>
<evidence type="ECO:0000256" key="8">
    <source>
        <dbReference type="SAM" id="MobiDB-lite"/>
    </source>
</evidence>
<proteinExistence type="predicted"/>
<dbReference type="InterPro" id="IPR014729">
    <property type="entry name" value="Rossmann-like_a/b/a_fold"/>
</dbReference>